<proteinExistence type="predicted"/>
<gene>
    <name evidence="2" type="ORF">H9659_07260</name>
</gene>
<organism evidence="2 3">
    <name type="scientific">Sporosarcina gallistercoris</name>
    <dbReference type="NCBI Taxonomy" id="2762245"/>
    <lineage>
        <taxon>Bacteria</taxon>
        <taxon>Bacillati</taxon>
        <taxon>Bacillota</taxon>
        <taxon>Bacilli</taxon>
        <taxon>Bacillales</taxon>
        <taxon>Caryophanaceae</taxon>
        <taxon>Sporosarcina</taxon>
    </lineage>
</organism>
<dbReference type="EMBL" id="JACSQY010000004">
    <property type="protein sequence ID" value="MBD7908121.1"/>
    <property type="molecule type" value="Genomic_DNA"/>
</dbReference>
<keyword evidence="1" id="KW-0472">Membrane</keyword>
<accession>A0ABR8PIY7</accession>
<keyword evidence="3" id="KW-1185">Reference proteome</keyword>
<dbReference type="Proteomes" id="UP000659496">
    <property type="component" value="Unassembled WGS sequence"/>
</dbReference>
<evidence type="ECO:0000313" key="2">
    <source>
        <dbReference type="EMBL" id="MBD7908121.1"/>
    </source>
</evidence>
<sequence>MIKRFRNMSLFVIGLLATAIGLPVLNATALPSFDVVLYSMFGEGSISALLFAALLIGMVLFSMKKLVESYQLRG</sequence>
<keyword evidence="1" id="KW-0812">Transmembrane</keyword>
<reference evidence="2 3" key="1">
    <citation type="submission" date="2020-08" db="EMBL/GenBank/DDBJ databases">
        <title>A Genomic Blueprint of the Chicken Gut Microbiome.</title>
        <authorList>
            <person name="Gilroy R."/>
            <person name="Ravi A."/>
            <person name="Getino M."/>
            <person name="Pursley I."/>
            <person name="Horton D.L."/>
            <person name="Alikhan N.-F."/>
            <person name="Baker D."/>
            <person name="Gharbi K."/>
            <person name="Hall N."/>
            <person name="Watson M."/>
            <person name="Adriaenssens E.M."/>
            <person name="Foster-Nyarko E."/>
            <person name="Jarju S."/>
            <person name="Secka A."/>
            <person name="Antonio M."/>
            <person name="Oren A."/>
            <person name="Chaudhuri R."/>
            <person name="La Ragione R.M."/>
            <person name="Hildebrand F."/>
            <person name="Pallen M.J."/>
        </authorList>
    </citation>
    <scope>NUCLEOTIDE SEQUENCE [LARGE SCALE GENOMIC DNA]</scope>
    <source>
        <strain evidence="2 3">Sa3CUA8</strain>
    </source>
</reference>
<name>A0ABR8PIY7_9BACL</name>
<evidence type="ECO:0000256" key="1">
    <source>
        <dbReference type="SAM" id="Phobius"/>
    </source>
</evidence>
<keyword evidence="1" id="KW-1133">Transmembrane helix</keyword>
<evidence type="ECO:0000313" key="3">
    <source>
        <dbReference type="Proteomes" id="UP000659496"/>
    </source>
</evidence>
<dbReference type="RefSeq" id="WP_191689273.1">
    <property type="nucleotide sequence ID" value="NZ_JACSQY010000004.1"/>
</dbReference>
<protein>
    <submittedName>
        <fullName evidence="2">Uncharacterized protein</fullName>
    </submittedName>
</protein>
<comment type="caution">
    <text evidence="2">The sequence shown here is derived from an EMBL/GenBank/DDBJ whole genome shotgun (WGS) entry which is preliminary data.</text>
</comment>
<feature type="transmembrane region" description="Helical" evidence="1">
    <location>
        <begin position="37"/>
        <end position="61"/>
    </location>
</feature>